<reference evidence="2" key="1">
    <citation type="journal article" date="2020" name="mSystems">
        <title>Genome- and Community-Level Interaction Insights into Carbon Utilization and Element Cycling Functions of Hydrothermarchaeota in Hydrothermal Sediment.</title>
        <authorList>
            <person name="Zhou Z."/>
            <person name="Liu Y."/>
            <person name="Xu W."/>
            <person name="Pan J."/>
            <person name="Luo Z.H."/>
            <person name="Li M."/>
        </authorList>
    </citation>
    <scope>NUCLEOTIDE SEQUENCE [LARGE SCALE GENOMIC DNA]</scope>
    <source>
        <strain evidence="2">HyVt-456</strain>
    </source>
</reference>
<proteinExistence type="predicted"/>
<dbReference type="InterPro" id="IPR002491">
    <property type="entry name" value="ABC_transptr_periplasmic_BD"/>
</dbReference>
<evidence type="ECO:0000259" key="1">
    <source>
        <dbReference type="PROSITE" id="PS50983"/>
    </source>
</evidence>
<dbReference type="PANTHER" id="PTHR30535">
    <property type="entry name" value="VITAMIN B12-BINDING PROTEIN"/>
    <property type="match status" value="1"/>
</dbReference>
<dbReference type="CDD" id="cd01144">
    <property type="entry name" value="BtuF"/>
    <property type="match status" value="1"/>
</dbReference>
<dbReference type="PROSITE" id="PS50983">
    <property type="entry name" value="FE_B12_PBP"/>
    <property type="match status" value="1"/>
</dbReference>
<gene>
    <name evidence="2" type="ORF">ENJ10_11540</name>
</gene>
<name>A0A7V1PW72_CALAY</name>
<organism evidence="2">
    <name type="scientific">Caldithrix abyssi</name>
    <dbReference type="NCBI Taxonomy" id="187145"/>
    <lineage>
        <taxon>Bacteria</taxon>
        <taxon>Pseudomonadati</taxon>
        <taxon>Calditrichota</taxon>
        <taxon>Calditrichia</taxon>
        <taxon>Calditrichales</taxon>
        <taxon>Calditrichaceae</taxon>
        <taxon>Caldithrix</taxon>
    </lineage>
</organism>
<sequence>MNDLYPRRIVCLTEETTEMLYILGEEDRIAGISGFTVRPPRARREKPRVSAFTSAKIDKILDLRPDLVLGFSDLQADIAAELIRHGVNVHVFNQRSVEGIFQMIAMLGAMIGRTERAGQWIAEQRQKIERIKEQTAHRKHRPLVYFEEWYDPIITGIQWVSELIVIAGGRECFPELSRESLAKNRIIKDPASVIDRNPDIIIGSWCGRKFHPGKVAQRAGWADVNAVKNGHVYEIKSADILQPGPAALTDGLDRLKSIIDGWHAQNGGERNDS</sequence>
<dbReference type="SUPFAM" id="SSF53807">
    <property type="entry name" value="Helical backbone' metal receptor"/>
    <property type="match status" value="1"/>
</dbReference>
<protein>
    <submittedName>
        <fullName evidence="2">Cobalamin-binding protein</fullName>
    </submittedName>
</protein>
<dbReference type="PANTHER" id="PTHR30535:SF34">
    <property type="entry name" value="MOLYBDATE-BINDING PROTEIN MOLA"/>
    <property type="match status" value="1"/>
</dbReference>
<dbReference type="Proteomes" id="UP000886005">
    <property type="component" value="Unassembled WGS sequence"/>
</dbReference>
<dbReference type="AlphaFoldDB" id="A0A7V1PW72"/>
<comment type="caution">
    <text evidence="2">The sequence shown here is derived from an EMBL/GenBank/DDBJ whole genome shotgun (WGS) entry which is preliminary data.</text>
</comment>
<dbReference type="Pfam" id="PF01497">
    <property type="entry name" value="Peripla_BP_2"/>
    <property type="match status" value="1"/>
</dbReference>
<evidence type="ECO:0000313" key="2">
    <source>
        <dbReference type="EMBL" id="HED11312.1"/>
    </source>
</evidence>
<dbReference type="Gene3D" id="3.40.50.1980">
    <property type="entry name" value="Nitrogenase molybdenum iron protein domain"/>
    <property type="match status" value="2"/>
</dbReference>
<dbReference type="EMBL" id="DRLD01000321">
    <property type="protein sequence ID" value="HED11312.1"/>
    <property type="molecule type" value="Genomic_DNA"/>
</dbReference>
<feature type="domain" description="Fe/B12 periplasmic-binding" evidence="1">
    <location>
        <begin position="8"/>
        <end position="263"/>
    </location>
</feature>
<dbReference type="GO" id="GO:0071281">
    <property type="term" value="P:cellular response to iron ion"/>
    <property type="evidence" value="ECO:0007669"/>
    <property type="project" value="TreeGrafter"/>
</dbReference>
<accession>A0A7V1PW72</accession>
<dbReference type="InterPro" id="IPR050902">
    <property type="entry name" value="ABC_Transporter_SBP"/>
</dbReference>